<reference evidence="1" key="1">
    <citation type="journal article" date="2015" name="Nature">
        <title>Complex archaea that bridge the gap between prokaryotes and eukaryotes.</title>
        <authorList>
            <person name="Spang A."/>
            <person name="Saw J.H."/>
            <person name="Jorgensen S.L."/>
            <person name="Zaremba-Niedzwiedzka K."/>
            <person name="Martijn J."/>
            <person name="Lind A.E."/>
            <person name="van Eijk R."/>
            <person name="Schleper C."/>
            <person name="Guy L."/>
            <person name="Ettema T.J."/>
        </authorList>
    </citation>
    <scope>NUCLEOTIDE SEQUENCE</scope>
</reference>
<gene>
    <name evidence="1" type="ORF">LCGC14_1057810</name>
</gene>
<sequence length="65" mass="7360">MIPASEHGDTIGPEEMDFEGKGPWVIQFARTEVELSTLEAEGYVEVHSKTRVWGTARMMVKSFYP</sequence>
<dbReference type="EMBL" id="LAZR01004470">
    <property type="protein sequence ID" value="KKN08318.1"/>
    <property type="molecule type" value="Genomic_DNA"/>
</dbReference>
<comment type="caution">
    <text evidence="1">The sequence shown here is derived from an EMBL/GenBank/DDBJ whole genome shotgun (WGS) entry which is preliminary data.</text>
</comment>
<protein>
    <submittedName>
        <fullName evidence="1">Uncharacterized protein</fullName>
    </submittedName>
</protein>
<dbReference type="AlphaFoldDB" id="A0A0F9QT09"/>
<proteinExistence type="predicted"/>
<name>A0A0F9QT09_9ZZZZ</name>
<accession>A0A0F9QT09</accession>
<evidence type="ECO:0000313" key="1">
    <source>
        <dbReference type="EMBL" id="KKN08318.1"/>
    </source>
</evidence>
<organism evidence="1">
    <name type="scientific">marine sediment metagenome</name>
    <dbReference type="NCBI Taxonomy" id="412755"/>
    <lineage>
        <taxon>unclassified sequences</taxon>
        <taxon>metagenomes</taxon>
        <taxon>ecological metagenomes</taxon>
    </lineage>
</organism>